<dbReference type="Pfam" id="PF24696">
    <property type="entry name" value="UGSC"/>
    <property type="match status" value="1"/>
</dbReference>
<evidence type="ECO:0000313" key="3">
    <source>
        <dbReference type="Proteomes" id="UP000291469"/>
    </source>
</evidence>
<feature type="domain" description="UGSC-like" evidence="1">
    <location>
        <begin position="4"/>
        <end position="68"/>
    </location>
</feature>
<proteinExistence type="predicted"/>
<dbReference type="InterPro" id="IPR057767">
    <property type="entry name" value="UGSC-like_dom"/>
</dbReference>
<accession>A0A411YFE6</accession>
<name>A0A411YFE6_9ACTN</name>
<dbReference type="KEGG" id="erz:ER308_10270"/>
<evidence type="ECO:0000259" key="1">
    <source>
        <dbReference type="Pfam" id="PF24696"/>
    </source>
</evidence>
<dbReference type="EMBL" id="CP036402">
    <property type="protein sequence ID" value="QBI19906.1"/>
    <property type="molecule type" value="Genomic_DNA"/>
</dbReference>
<dbReference type="Proteomes" id="UP000291469">
    <property type="component" value="Chromosome"/>
</dbReference>
<protein>
    <recommendedName>
        <fullName evidence="1">UGSC-like domain-containing protein</fullName>
    </recommendedName>
</protein>
<reference evidence="2 3" key="1">
    <citation type="submission" date="2019-01" db="EMBL/GenBank/DDBJ databases">
        <title>Egibacter rhizosphaerae EGI 80759T.</title>
        <authorList>
            <person name="Chen D.-D."/>
            <person name="Tian Y."/>
            <person name="Jiao J.-Y."/>
            <person name="Zhang X.-T."/>
            <person name="Zhang Y.-G."/>
            <person name="Zhang Y."/>
            <person name="Xiao M."/>
            <person name="Shu W.-S."/>
            <person name="Li W.-J."/>
        </authorList>
    </citation>
    <scope>NUCLEOTIDE SEQUENCE [LARGE SCALE GENOMIC DNA]</scope>
    <source>
        <strain evidence="2 3">EGI 80759</strain>
    </source>
</reference>
<sequence>MSVLEGRGVPTVTLCTSQFAYEAAQQWQALGHREATVVEVRHPFGHLPTEEVRAEAERVVGEVVACLTPTGATR</sequence>
<dbReference type="AlphaFoldDB" id="A0A411YFE6"/>
<keyword evidence="3" id="KW-1185">Reference proteome</keyword>
<organism evidence="2 3">
    <name type="scientific">Egibacter rhizosphaerae</name>
    <dbReference type="NCBI Taxonomy" id="1670831"/>
    <lineage>
        <taxon>Bacteria</taxon>
        <taxon>Bacillati</taxon>
        <taxon>Actinomycetota</taxon>
        <taxon>Nitriliruptoria</taxon>
        <taxon>Egibacterales</taxon>
        <taxon>Egibacteraceae</taxon>
        <taxon>Egibacter</taxon>
    </lineage>
</organism>
<gene>
    <name evidence="2" type="ORF">ER308_10270</name>
</gene>
<evidence type="ECO:0000313" key="2">
    <source>
        <dbReference type="EMBL" id="QBI19906.1"/>
    </source>
</evidence>